<evidence type="ECO:0000256" key="2">
    <source>
        <dbReference type="SAM" id="SignalP"/>
    </source>
</evidence>
<organism evidence="3 4">
    <name type="scientific">Thraustotheca clavata</name>
    <dbReference type="NCBI Taxonomy" id="74557"/>
    <lineage>
        <taxon>Eukaryota</taxon>
        <taxon>Sar</taxon>
        <taxon>Stramenopiles</taxon>
        <taxon>Oomycota</taxon>
        <taxon>Saprolegniomycetes</taxon>
        <taxon>Saprolegniales</taxon>
        <taxon>Achlyaceae</taxon>
        <taxon>Thraustotheca</taxon>
    </lineage>
</organism>
<keyword evidence="1" id="KW-1133">Transmembrane helix</keyword>
<evidence type="ECO:0008006" key="5">
    <source>
        <dbReference type="Google" id="ProtNLM"/>
    </source>
</evidence>
<feature type="signal peptide" evidence="2">
    <location>
        <begin position="1"/>
        <end position="20"/>
    </location>
</feature>
<proteinExistence type="predicted"/>
<sequence>MVKLMTRVVVVLTVLSQTLARGKNVSELISSGLSSCQVCGLTGMCEFDGRPKKFCGNAQSFPGGCCCPIDLLCSMRNHVGECKCLLAPSSSEISNKSMFYIGVGILLLVTIGTIIITFCMHKLHKSSPKNVVSTPPTLKCHYDTNASIL</sequence>
<evidence type="ECO:0000256" key="1">
    <source>
        <dbReference type="SAM" id="Phobius"/>
    </source>
</evidence>
<name>A0A1V9Z871_9STRA</name>
<keyword evidence="4" id="KW-1185">Reference proteome</keyword>
<dbReference type="Proteomes" id="UP000243217">
    <property type="component" value="Unassembled WGS sequence"/>
</dbReference>
<accession>A0A1V9Z871</accession>
<keyword evidence="1" id="KW-0472">Membrane</keyword>
<dbReference type="AlphaFoldDB" id="A0A1V9Z871"/>
<reference evidence="3 4" key="1">
    <citation type="journal article" date="2014" name="Genome Biol. Evol.">
        <title>The secreted proteins of Achlya hypogyna and Thraustotheca clavata identify the ancestral oomycete secretome and reveal gene acquisitions by horizontal gene transfer.</title>
        <authorList>
            <person name="Misner I."/>
            <person name="Blouin N."/>
            <person name="Leonard G."/>
            <person name="Richards T.A."/>
            <person name="Lane C.E."/>
        </authorList>
    </citation>
    <scope>NUCLEOTIDE SEQUENCE [LARGE SCALE GENOMIC DNA]</scope>
    <source>
        <strain evidence="3 4">ATCC 34112</strain>
    </source>
</reference>
<keyword evidence="1" id="KW-0812">Transmembrane</keyword>
<feature type="chain" id="PRO_5012686846" description="Secreted protein" evidence="2">
    <location>
        <begin position="21"/>
        <end position="149"/>
    </location>
</feature>
<comment type="caution">
    <text evidence="3">The sequence shown here is derived from an EMBL/GenBank/DDBJ whole genome shotgun (WGS) entry which is preliminary data.</text>
</comment>
<feature type="transmembrane region" description="Helical" evidence="1">
    <location>
        <begin position="98"/>
        <end position="120"/>
    </location>
</feature>
<protein>
    <recommendedName>
        <fullName evidence="5">Secreted protein</fullName>
    </recommendedName>
</protein>
<dbReference type="EMBL" id="JNBS01002206">
    <property type="protein sequence ID" value="OQR94107.1"/>
    <property type="molecule type" value="Genomic_DNA"/>
</dbReference>
<evidence type="ECO:0000313" key="3">
    <source>
        <dbReference type="EMBL" id="OQR94107.1"/>
    </source>
</evidence>
<evidence type="ECO:0000313" key="4">
    <source>
        <dbReference type="Proteomes" id="UP000243217"/>
    </source>
</evidence>
<keyword evidence="2" id="KW-0732">Signal</keyword>
<gene>
    <name evidence="3" type="ORF">THRCLA_22259</name>
</gene>